<dbReference type="InterPro" id="IPR017853">
    <property type="entry name" value="GH"/>
</dbReference>
<accession>A0ABW8MRK0</accession>
<dbReference type="Proteomes" id="UP001620514">
    <property type="component" value="Unassembled WGS sequence"/>
</dbReference>
<protein>
    <recommendedName>
        <fullName evidence="3">Asl1-like glycosyl hydrolase catalytic domain-containing protein</fullName>
    </recommendedName>
</protein>
<comment type="caution">
    <text evidence="1">The sequence shown here is derived from an EMBL/GenBank/DDBJ whole genome shotgun (WGS) entry which is preliminary data.</text>
</comment>
<dbReference type="SUPFAM" id="SSF51445">
    <property type="entry name" value="(Trans)glycosidases"/>
    <property type="match status" value="1"/>
</dbReference>
<keyword evidence="2" id="KW-1185">Reference proteome</keyword>
<dbReference type="RefSeq" id="WP_404609634.1">
    <property type="nucleotide sequence ID" value="NZ_JBIYDN010000014.1"/>
</dbReference>
<sequence length="477" mass="48970">MAITITSPASGATVSGTINVTGTDGATVTATHGSTVLGAVTVAAQSYSISVDTTALANGSQTLTVSDGTNTASVPVIVNNVTTGFAVTSPTNGSTEPPTFTMSGTAGTEWVNVAVYNSAGTKVGADVTPSGGAWSTTINMGAVTGSQVLTATAFSVPAGQSGGTSTSVNVTYTIYGSLPYYGVNCHYNQGGLYTTSLATQVSLMSANGMTACRQDCWNTANMQALANTVIPGMTGITVLPVITSVPTGTSVSNAYTQGYNMGVSAANIFAGIVPVIEMGNEFDEACINNNVDGTIPSNFSSSAPLYVAYQAGLCNGFRSVDTTGKTKVMLGGIAYIHFGFLDMIVNNIEPNGSAMPTAAATFDMIAWHYYYTGGNMESVNGLSGTYNIFTSIAAISTKPLYFSECGLGQASSSTSTGTAEGYINQAMPQFVAQSQVVGFNWYELYDFTDGYGLYNNSGTAYGWQSTLASFIAANPKS</sequence>
<name>A0ABW8MRK0_9BURK</name>
<organism evidence="1 2">
    <name type="scientific">Caballeronia udeis</name>
    <dbReference type="NCBI Taxonomy" id="1232866"/>
    <lineage>
        <taxon>Bacteria</taxon>
        <taxon>Pseudomonadati</taxon>
        <taxon>Pseudomonadota</taxon>
        <taxon>Betaproteobacteria</taxon>
        <taxon>Burkholderiales</taxon>
        <taxon>Burkholderiaceae</taxon>
        <taxon>Caballeronia</taxon>
    </lineage>
</organism>
<evidence type="ECO:0008006" key="3">
    <source>
        <dbReference type="Google" id="ProtNLM"/>
    </source>
</evidence>
<evidence type="ECO:0000313" key="2">
    <source>
        <dbReference type="Proteomes" id="UP001620514"/>
    </source>
</evidence>
<gene>
    <name evidence="1" type="ORF">ABH943_004559</name>
</gene>
<dbReference type="Gene3D" id="3.20.20.80">
    <property type="entry name" value="Glycosidases"/>
    <property type="match status" value="1"/>
</dbReference>
<reference evidence="1 2" key="2">
    <citation type="submission" date="2024-11" db="EMBL/GenBank/DDBJ databases">
        <title>Using genomics to understand microbial adaptation to soil warming.</title>
        <authorList>
            <person name="Deangelis K.M. PhD."/>
        </authorList>
    </citation>
    <scope>NUCLEOTIDE SEQUENCE [LARGE SCALE GENOMIC DNA]</scope>
    <source>
        <strain evidence="1 2">GAS97</strain>
    </source>
</reference>
<evidence type="ECO:0000313" key="1">
    <source>
        <dbReference type="EMBL" id="MFK4444537.1"/>
    </source>
</evidence>
<reference evidence="1 2" key="1">
    <citation type="submission" date="2024-10" db="EMBL/GenBank/DDBJ databases">
        <authorList>
            <person name="Deangelis K."/>
            <person name="Huntemann M."/>
            <person name="Clum A."/>
            <person name="Wang J."/>
            <person name="Palaniappan K."/>
            <person name="Ritter S."/>
            <person name="Chen I.-M."/>
            <person name="Stamatis D."/>
            <person name="Reddy T."/>
            <person name="O'Malley R."/>
            <person name="Daum C."/>
            <person name="Ng V."/>
            <person name="Ivanova N."/>
            <person name="Kyrpides N."/>
            <person name="Woyke T."/>
        </authorList>
    </citation>
    <scope>NUCLEOTIDE SEQUENCE [LARGE SCALE GENOMIC DNA]</scope>
    <source>
        <strain evidence="1 2">GAS97</strain>
    </source>
</reference>
<dbReference type="EMBL" id="JBIYDN010000014">
    <property type="protein sequence ID" value="MFK4444537.1"/>
    <property type="molecule type" value="Genomic_DNA"/>
</dbReference>
<proteinExistence type="predicted"/>